<dbReference type="GO" id="GO:0009986">
    <property type="term" value="C:cell surface"/>
    <property type="evidence" value="ECO:0007669"/>
    <property type="project" value="TreeGrafter"/>
</dbReference>
<dbReference type="SMART" id="SM00409">
    <property type="entry name" value="IG"/>
    <property type="match status" value="1"/>
</dbReference>
<protein>
    <submittedName>
        <fullName evidence="14">CD8B protein</fullName>
    </submittedName>
</protein>
<comment type="caution">
    <text evidence="14">The sequence shown here is derived from an EMBL/GenBank/DDBJ whole genome shotgun (WGS) entry which is preliminary data.</text>
</comment>
<evidence type="ECO:0000259" key="13">
    <source>
        <dbReference type="PROSITE" id="PS50835"/>
    </source>
</evidence>
<evidence type="ECO:0000256" key="7">
    <source>
        <dbReference type="ARBA" id="ARBA00023136"/>
    </source>
</evidence>
<evidence type="ECO:0000313" key="15">
    <source>
        <dbReference type="Proteomes" id="UP000534107"/>
    </source>
</evidence>
<feature type="non-terminal residue" evidence="14">
    <location>
        <position position="1"/>
    </location>
</feature>
<feature type="transmembrane region" description="Helical" evidence="11">
    <location>
        <begin position="163"/>
        <end position="185"/>
    </location>
</feature>
<proteinExistence type="predicted"/>
<dbReference type="GO" id="GO:0050776">
    <property type="term" value="P:regulation of immune response"/>
    <property type="evidence" value="ECO:0007669"/>
    <property type="project" value="InterPro"/>
</dbReference>
<dbReference type="InterPro" id="IPR036179">
    <property type="entry name" value="Ig-like_dom_sf"/>
</dbReference>
<dbReference type="Pfam" id="PF07686">
    <property type="entry name" value="V-set"/>
    <property type="match status" value="1"/>
</dbReference>
<evidence type="ECO:0000256" key="11">
    <source>
        <dbReference type="SAM" id="Phobius"/>
    </source>
</evidence>
<feature type="domain" description="Ig-like" evidence="13">
    <location>
        <begin position="18"/>
        <end position="122"/>
    </location>
</feature>
<gene>
    <name evidence="14" type="primary">Cd8b</name>
    <name evidence="14" type="ORF">BUCCAP_R12881</name>
</gene>
<evidence type="ECO:0000256" key="2">
    <source>
        <dbReference type="ARBA" id="ARBA00022692"/>
    </source>
</evidence>
<keyword evidence="10" id="KW-0393">Immunoglobulin domain</keyword>
<evidence type="ECO:0000256" key="3">
    <source>
        <dbReference type="ARBA" id="ARBA00022729"/>
    </source>
</evidence>
<keyword evidence="5 11" id="KW-1133">Transmembrane helix</keyword>
<dbReference type="InterPro" id="IPR042414">
    <property type="entry name" value="CD8B"/>
</dbReference>
<dbReference type="SUPFAM" id="SSF48726">
    <property type="entry name" value="Immunoglobulin"/>
    <property type="match status" value="1"/>
</dbReference>
<keyword evidence="15" id="KW-1185">Reference proteome</keyword>
<keyword evidence="7 11" id="KW-0472">Membrane</keyword>
<keyword evidence="6" id="KW-1064">Adaptive immunity</keyword>
<accession>A0A7K9I9C4</accession>
<keyword evidence="3 12" id="KW-0732">Signal</keyword>
<organism evidence="14 15">
    <name type="scientific">Bucco capensis</name>
    <name type="common">collared puffbird</name>
    <dbReference type="NCBI Taxonomy" id="135168"/>
    <lineage>
        <taxon>Eukaryota</taxon>
        <taxon>Metazoa</taxon>
        <taxon>Chordata</taxon>
        <taxon>Craniata</taxon>
        <taxon>Vertebrata</taxon>
        <taxon>Euteleostomi</taxon>
        <taxon>Archelosauria</taxon>
        <taxon>Archosauria</taxon>
        <taxon>Dinosauria</taxon>
        <taxon>Saurischia</taxon>
        <taxon>Theropoda</taxon>
        <taxon>Coelurosauria</taxon>
        <taxon>Aves</taxon>
        <taxon>Neognathae</taxon>
        <taxon>Neoaves</taxon>
        <taxon>Telluraves</taxon>
        <taxon>Coraciimorphae</taxon>
        <taxon>Piciformes</taxon>
        <taxon>Bucconidae</taxon>
        <taxon>Bucco</taxon>
    </lineage>
</organism>
<feature type="chain" id="PRO_5029890259" evidence="12">
    <location>
        <begin position="16"/>
        <end position="199"/>
    </location>
</feature>
<comment type="subcellular location">
    <subcellularLocation>
        <location evidence="1">Membrane</location>
        <topology evidence="1">Single-pass type I membrane protein</topology>
    </subcellularLocation>
</comment>
<keyword evidence="4" id="KW-0391">Immunity</keyword>
<feature type="non-terminal residue" evidence="14">
    <location>
        <position position="199"/>
    </location>
</feature>
<dbReference type="InterPro" id="IPR003599">
    <property type="entry name" value="Ig_sub"/>
</dbReference>
<keyword evidence="8" id="KW-1015">Disulfide bond</keyword>
<sequence>LTLCCCLFCPSGCCGSLPGAQGPVQLQAQAQQQAEVLCELKELHAGLYWYRWNPQSQGFQFLLFASPWGPGTYGSNISHERFRLHGQSRLHIQQLQHSDTGTYYCSSSQASQLLLGTGTQLTVVDALPLPPEPTQAPVTKKKPLRCTRNSPAADSTVACSPLVWIPLALSILVLLLSLVPTAHHLHRMRRRLWLRIHRQ</sequence>
<name>A0A7K9I9C4_9PICI</name>
<evidence type="ECO:0000256" key="8">
    <source>
        <dbReference type="ARBA" id="ARBA00023157"/>
    </source>
</evidence>
<dbReference type="InterPro" id="IPR007110">
    <property type="entry name" value="Ig-like_dom"/>
</dbReference>
<dbReference type="OrthoDB" id="9394844at2759"/>
<evidence type="ECO:0000256" key="12">
    <source>
        <dbReference type="SAM" id="SignalP"/>
    </source>
</evidence>
<evidence type="ECO:0000256" key="4">
    <source>
        <dbReference type="ARBA" id="ARBA00022859"/>
    </source>
</evidence>
<keyword evidence="2 11" id="KW-0812">Transmembrane</keyword>
<dbReference type="PANTHER" id="PTHR11292:SF7">
    <property type="entry name" value="T-CELL SURFACE GLYCOPROTEIN CD8 BETA CHAIN-RELATED"/>
    <property type="match status" value="1"/>
</dbReference>
<dbReference type="AlphaFoldDB" id="A0A7K9I9C4"/>
<evidence type="ECO:0000256" key="5">
    <source>
        <dbReference type="ARBA" id="ARBA00022989"/>
    </source>
</evidence>
<dbReference type="InterPro" id="IPR013106">
    <property type="entry name" value="Ig_V-set"/>
</dbReference>
<dbReference type="GO" id="GO:0015026">
    <property type="term" value="F:coreceptor activity"/>
    <property type="evidence" value="ECO:0007669"/>
    <property type="project" value="InterPro"/>
</dbReference>
<dbReference type="GO" id="GO:0042288">
    <property type="term" value="F:MHC class I protein binding"/>
    <property type="evidence" value="ECO:0007669"/>
    <property type="project" value="InterPro"/>
</dbReference>
<evidence type="ECO:0000256" key="9">
    <source>
        <dbReference type="ARBA" id="ARBA00023180"/>
    </source>
</evidence>
<dbReference type="PROSITE" id="PS50835">
    <property type="entry name" value="IG_LIKE"/>
    <property type="match status" value="1"/>
</dbReference>
<reference evidence="14 15" key="1">
    <citation type="submission" date="2019-09" db="EMBL/GenBank/DDBJ databases">
        <title>Bird 10,000 Genomes (B10K) Project - Family phase.</title>
        <authorList>
            <person name="Zhang G."/>
        </authorList>
    </citation>
    <scope>NUCLEOTIDE SEQUENCE [LARGE SCALE GENOMIC DNA]</scope>
    <source>
        <strain evidence="14">B10K-DU-001-16</strain>
        <tissue evidence="14">Muscle</tissue>
    </source>
</reference>
<keyword evidence="9" id="KW-0325">Glycoprotein</keyword>
<dbReference type="GO" id="GO:0016020">
    <property type="term" value="C:membrane"/>
    <property type="evidence" value="ECO:0007669"/>
    <property type="project" value="UniProtKB-SubCell"/>
</dbReference>
<dbReference type="GO" id="GO:0002250">
    <property type="term" value="P:adaptive immune response"/>
    <property type="evidence" value="ECO:0007669"/>
    <property type="project" value="UniProtKB-KW"/>
</dbReference>
<dbReference type="Gene3D" id="2.60.40.10">
    <property type="entry name" value="Immunoglobulins"/>
    <property type="match status" value="1"/>
</dbReference>
<evidence type="ECO:0000256" key="6">
    <source>
        <dbReference type="ARBA" id="ARBA00023130"/>
    </source>
</evidence>
<dbReference type="Proteomes" id="UP000534107">
    <property type="component" value="Unassembled WGS sequence"/>
</dbReference>
<dbReference type="EMBL" id="VWZO01021754">
    <property type="protein sequence ID" value="NXH22697.1"/>
    <property type="molecule type" value="Genomic_DNA"/>
</dbReference>
<evidence type="ECO:0000256" key="10">
    <source>
        <dbReference type="ARBA" id="ARBA00023319"/>
    </source>
</evidence>
<dbReference type="PANTHER" id="PTHR11292">
    <property type="entry name" value="T-CELL SURFACE GLYCOPROTEIN CD8 BETA CHAIN"/>
    <property type="match status" value="1"/>
</dbReference>
<evidence type="ECO:0000256" key="1">
    <source>
        <dbReference type="ARBA" id="ARBA00004479"/>
    </source>
</evidence>
<evidence type="ECO:0000313" key="14">
    <source>
        <dbReference type="EMBL" id="NXH22697.1"/>
    </source>
</evidence>
<dbReference type="InterPro" id="IPR013783">
    <property type="entry name" value="Ig-like_fold"/>
</dbReference>
<feature type="signal peptide" evidence="12">
    <location>
        <begin position="1"/>
        <end position="15"/>
    </location>
</feature>